<dbReference type="GO" id="GO:0016787">
    <property type="term" value="F:hydrolase activity"/>
    <property type="evidence" value="ECO:0007669"/>
    <property type="project" value="UniProtKB-KW"/>
</dbReference>
<keyword evidence="3" id="KW-1185">Reference proteome</keyword>
<dbReference type="InterPro" id="IPR029058">
    <property type="entry name" value="AB_hydrolase_fold"/>
</dbReference>
<keyword evidence="2" id="KW-0378">Hydrolase</keyword>
<sequence length="304" mass="32414">MNESPNAARFALRRCPGRLRGHGLASLRHLRGRPMSFSAPPRRAGFVERPDCRIAYEVTGSGPALVFAHGLGGNLMSWWQQVAHFAPHRTCVAFSHRGFFPSTAPAGGPDPAAYAEDLAALVDHLGLGDISIVCQSMGGWTGVEYALLRPHRVKALVLAATVGSLDPNLVPGAMSTKQEGAAAALLARNMHPASGARMAEEQPALHHLYHHIFGLTQGFDREAVRAKLYALRTRKAAELAATGCPVLFVPSEEDVVLPYSGEAMAAAIPGAHAATIRRAGHSGHFERAAEFNALVERFLDDVGG</sequence>
<feature type="domain" description="AB hydrolase-1" evidence="1">
    <location>
        <begin position="63"/>
        <end position="175"/>
    </location>
</feature>
<evidence type="ECO:0000313" key="2">
    <source>
        <dbReference type="EMBL" id="MCW8085687.1"/>
    </source>
</evidence>
<comment type="caution">
    <text evidence="2">The sequence shown here is derived from an EMBL/GenBank/DDBJ whole genome shotgun (WGS) entry which is preliminary data.</text>
</comment>
<dbReference type="Gene3D" id="3.40.50.1820">
    <property type="entry name" value="alpha/beta hydrolase"/>
    <property type="match status" value="1"/>
</dbReference>
<dbReference type="InterPro" id="IPR000073">
    <property type="entry name" value="AB_hydrolase_1"/>
</dbReference>
<dbReference type="Proteomes" id="UP001526430">
    <property type="component" value="Unassembled WGS sequence"/>
</dbReference>
<protein>
    <submittedName>
        <fullName evidence="2">Alpha/beta hydrolase</fullName>
    </submittedName>
</protein>
<dbReference type="EMBL" id="JAPFQI010000004">
    <property type="protein sequence ID" value="MCW8085687.1"/>
    <property type="molecule type" value="Genomic_DNA"/>
</dbReference>
<dbReference type="SUPFAM" id="SSF53474">
    <property type="entry name" value="alpha/beta-Hydrolases"/>
    <property type="match status" value="1"/>
</dbReference>
<evidence type="ECO:0000259" key="1">
    <source>
        <dbReference type="Pfam" id="PF00561"/>
    </source>
</evidence>
<organism evidence="2 3">
    <name type="scientific">Sabulicella glaciei</name>
    <dbReference type="NCBI Taxonomy" id="2984948"/>
    <lineage>
        <taxon>Bacteria</taxon>
        <taxon>Pseudomonadati</taxon>
        <taxon>Pseudomonadota</taxon>
        <taxon>Alphaproteobacteria</taxon>
        <taxon>Acetobacterales</taxon>
        <taxon>Acetobacteraceae</taxon>
        <taxon>Sabulicella</taxon>
    </lineage>
</organism>
<gene>
    <name evidence="2" type="ORF">OF850_08625</name>
</gene>
<dbReference type="InterPro" id="IPR050228">
    <property type="entry name" value="Carboxylesterase_BioH"/>
</dbReference>
<dbReference type="Pfam" id="PF00561">
    <property type="entry name" value="Abhydrolase_1"/>
    <property type="match status" value="1"/>
</dbReference>
<proteinExistence type="predicted"/>
<evidence type="ECO:0000313" key="3">
    <source>
        <dbReference type="Proteomes" id="UP001526430"/>
    </source>
</evidence>
<dbReference type="PANTHER" id="PTHR43194:SF2">
    <property type="entry name" value="PEROXISOMAL MEMBRANE PROTEIN LPX1"/>
    <property type="match status" value="1"/>
</dbReference>
<reference evidence="2 3" key="1">
    <citation type="submission" date="2022-10" db="EMBL/GenBank/DDBJ databases">
        <title>Roseococcus glaciei nov., sp. nov., isolated from glacier.</title>
        <authorList>
            <person name="Liu Q."/>
            <person name="Xin Y.-H."/>
        </authorList>
    </citation>
    <scope>NUCLEOTIDE SEQUENCE [LARGE SCALE GENOMIC DNA]</scope>
    <source>
        <strain evidence="2 3">MDT2-1-1</strain>
    </source>
</reference>
<name>A0ABT3NU44_9PROT</name>
<dbReference type="PANTHER" id="PTHR43194">
    <property type="entry name" value="HYDROLASE ALPHA/BETA FOLD FAMILY"/>
    <property type="match status" value="1"/>
</dbReference>
<accession>A0ABT3NU44</accession>